<dbReference type="OrthoDB" id="4151701at2"/>
<organism evidence="1 2">
    <name type="scientific">Paractinoplanes atraurantiacus</name>
    <dbReference type="NCBI Taxonomy" id="1036182"/>
    <lineage>
        <taxon>Bacteria</taxon>
        <taxon>Bacillati</taxon>
        <taxon>Actinomycetota</taxon>
        <taxon>Actinomycetes</taxon>
        <taxon>Micromonosporales</taxon>
        <taxon>Micromonosporaceae</taxon>
        <taxon>Paractinoplanes</taxon>
    </lineage>
</organism>
<evidence type="ECO:0000313" key="1">
    <source>
        <dbReference type="EMBL" id="SNY29050.1"/>
    </source>
</evidence>
<sequence length="247" mass="25528">MPKFVLQNVRLFTGSADLTTVNNKVEVKAEAETQDTTAFVPTGDVWTEVLAGLRSCELNAEGQWEALDNSRVDNVSFGDLGTITPWTICPAGAAVGALAYLTGTLRTSYELGGSVGDVAPWTADGKGSTPLVRGVIAHPPGTARTANGSGTAIQLPAIAAGQSLYIASHVQSVAGTTPSLTVRVESDDANGFASPTTQATFTAATGLTSQLIRVPGPITDTWWRAAWTITGTAPSFLFTTAFGIAAP</sequence>
<gene>
    <name evidence="1" type="ORF">SAMN05421748_103183</name>
</gene>
<proteinExistence type="predicted"/>
<dbReference type="RefSeq" id="WP_097319405.1">
    <property type="nucleotide sequence ID" value="NZ_OBDY01000003.1"/>
</dbReference>
<reference evidence="1 2" key="1">
    <citation type="submission" date="2017-09" db="EMBL/GenBank/DDBJ databases">
        <authorList>
            <person name="Ehlers B."/>
            <person name="Leendertz F.H."/>
        </authorList>
    </citation>
    <scope>NUCLEOTIDE SEQUENCE [LARGE SCALE GENOMIC DNA]</scope>
    <source>
        <strain evidence="1 2">CGMCC 4.6857</strain>
    </source>
</reference>
<dbReference type="AlphaFoldDB" id="A0A285GZI9"/>
<keyword evidence="2" id="KW-1185">Reference proteome</keyword>
<dbReference type="EMBL" id="OBDY01000003">
    <property type="protein sequence ID" value="SNY29050.1"/>
    <property type="molecule type" value="Genomic_DNA"/>
</dbReference>
<evidence type="ECO:0000313" key="2">
    <source>
        <dbReference type="Proteomes" id="UP000219612"/>
    </source>
</evidence>
<protein>
    <submittedName>
        <fullName evidence="1">Uncharacterized protein</fullName>
    </submittedName>
</protein>
<accession>A0A285GZI9</accession>
<dbReference type="Proteomes" id="UP000219612">
    <property type="component" value="Unassembled WGS sequence"/>
</dbReference>
<name>A0A285GZI9_9ACTN</name>